<name>A0AAV7N496_PLEWA</name>
<dbReference type="EMBL" id="JANPWB010000013">
    <property type="protein sequence ID" value="KAJ1110850.1"/>
    <property type="molecule type" value="Genomic_DNA"/>
</dbReference>
<keyword evidence="2" id="KW-1185">Reference proteome</keyword>
<sequence>MAVSSAYLDGTCAWIAELPSVLLPLIAELSSTRRARADGVGVFPGPAAVYGGRRLAVRGAPRRGSD</sequence>
<dbReference type="AlphaFoldDB" id="A0AAV7N496"/>
<protein>
    <submittedName>
        <fullName evidence="1">Uncharacterized protein</fullName>
    </submittedName>
</protein>
<organism evidence="1 2">
    <name type="scientific">Pleurodeles waltl</name>
    <name type="common">Iberian ribbed newt</name>
    <dbReference type="NCBI Taxonomy" id="8319"/>
    <lineage>
        <taxon>Eukaryota</taxon>
        <taxon>Metazoa</taxon>
        <taxon>Chordata</taxon>
        <taxon>Craniata</taxon>
        <taxon>Vertebrata</taxon>
        <taxon>Euteleostomi</taxon>
        <taxon>Amphibia</taxon>
        <taxon>Batrachia</taxon>
        <taxon>Caudata</taxon>
        <taxon>Salamandroidea</taxon>
        <taxon>Salamandridae</taxon>
        <taxon>Pleurodelinae</taxon>
        <taxon>Pleurodeles</taxon>
    </lineage>
</organism>
<reference evidence="1" key="1">
    <citation type="journal article" date="2022" name="bioRxiv">
        <title>Sequencing and chromosome-scale assembly of the giantPleurodeles waltlgenome.</title>
        <authorList>
            <person name="Brown T."/>
            <person name="Elewa A."/>
            <person name="Iarovenko S."/>
            <person name="Subramanian E."/>
            <person name="Araus A.J."/>
            <person name="Petzold A."/>
            <person name="Susuki M."/>
            <person name="Suzuki K.-i.T."/>
            <person name="Hayashi T."/>
            <person name="Toyoda A."/>
            <person name="Oliveira C."/>
            <person name="Osipova E."/>
            <person name="Leigh N.D."/>
            <person name="Simon A."/>
            <person name="Yun M.H."/>
        </authorList>
    </citation>
    <scope>NUCLEOTIDE SEQUENCE</scope>
    <source>
        <strain evidence="1">20211129_DDA</strain>
        <tissue evidence="1">Liver</tissue>
    </source>
</reference>
<gene>
    <name evidence="1" type="ORF">NDU88_008196</name>
</gene>
<accession>A0AAV7N496</accession>
<dbReference type="Proteomes" id="UP001066276">
    <property type="component" value="Chromosome 9"/>
</dbReference>
<evidence type="ECO:0000313" key="1">
    <source>
        <dbReference type="EMBL" id="KAJ1110850.1"/>
    </source>
</evidence>
<evidence type="ECO:0000313" key="2">
    <source>
        <dbReference type="Proteomes" id="UP001066276"/>
    </source>
</evidence>
<proteinExistence type="predicted"/>
<comment type="caution">
    <text evidence="1">The sequence shown here is derived from an EMBL/GenBank/DDBJ whole genome shotgun (WGS) entry which is preliminary data.</text>
</comment>